<keyword evidence="2" id="KW-1185">Reference proteome</keyword>
<evidence type="ECO:0000313" key="2">
    <source>
        <dbReference type="Proteomes" id="UP001162992"/>
    </source>
</evidence>
<organism evidence="1 2">
    <name type="scientific">Diphasiastrum complanatum</name>
    <name type="common">Issler's clubmoss</name>
    <name type="synonym">Lycopodium complanatum</name>
    <dbReference type="NCBI Taxonomy" id="34168"/>
    <lineage>
        <taxon>Eukaryota</taxon>
        <taxon>Viridiplantae</taxon>
        <taxon>Streptophyta</taxon>
        <taxon>Embryophyta</taxon>
        <taxon>Tracheophyta</taxon>
        <taxon>Lycopodiopsida</taxon>
        <taxon>Lycopodiales</taxon>
        <taxon>Lycopodiaceae</taxon>
        <taxon>Lycopodioideae</taxon>
        <taxon>Diphasiastrum</taxon>
    </lineage>
</organism>
<accession>A0ACC2APQ9</accession>
<gene>
    <name evidence="1" type="ORF">O6H91_20G043300</name>
</gene>
<proteinExistence type="predicted"/>
<dbReference type="EMBL" id="CM055111">
    <property type="protein sequence ID" value="KAJ7519535.1"/>
    <property type="molecule type" value="Genomic_DNA"/>
</dbReference>
<dbReference type="Proteomes" id="UP001162992">
    <property type="component" value="Chromosome 20"/>
</dbReference>
<comment type="caution">
    <text evidence="1">The sequence shown here is derived from an EMBL/GenBank/DDBJ whole genome shotgun (WGS) entry which is preliminary data.</text>
</comment>
<name>A0ACC2APQ9_DIPCM</name>
<reference evidence="2" key="1">
    <citation type="journal article" date="2024" name="Proc. Natl. Acad. Sci. U.S.A.">
        <title>Extraordinary preservation of gene collinearity over three hundred million years revealed in homosporous lycophytes.</title>
        <authorList>
            <person name="Li C."/>
            <person name="Wickell D."/>
            <person name="Kuo L.Y."/>
            <person name="Chen X."/>
            <person name="Nie B."/>
            <person name="Liao X."/>
            <person name="Peng D."/>
            <person name="Ji J."/>
            <person name="Jenkins J."/>
            <person name="Williams M."/>
            <person name="Shu S."/>
            <person name="Plott C."/>
            <person name="Barry K."/>
            <person name="Rajasekar S."/>
            <person name="Grimwood J."/>
            <person name="Han X."/>
            <person name="Sun S."/>
            <person name="Hou Z."/>
            <person name="He W."/>
            <person name="Dai G."/>
            <person name="Sun C."/>
            <person name="Schmutz J."/>
            <person name="Leebens-Mack J.H."/>
            <person name="Li F.W."/>
            <person name="Wang L."/>
        </authorList>
    </citation>
    <scope>NUCLEOTIDE SEQUENCE [LARGE SCALE GENOMIC DNA]</scope>
    <source>
        <strain evidence="2">cv. PW_Plant_1</strain>
    </source>
</reference>
<evidence type="ECO:0000313" key="1">
    <source>
        <dbReference type="EMBL" id="KAJ7519535.1"/>
    </source>
</evidence>
<sequence length="213" mass="23501">MAKPSASSTNSFGLKVVLVLLALGLGFYIVGPSLYWELTDSIAAAKHSSSCSPCPCDCTAENSVNPISECTKVDAALQDVDRIKLQEIHEELKLQEATNEERQLSSDNAYLEVKKLTSQYQKEAEKCNVGMETSEEAREKAEALLTLEAQKTKLWEYRARQLGWQEVRDKTNDFQSEEVSTLKLVELGGSGDTSVKSEAITGGKSEEENEDNQ</sequence>
<protein>
    <submittedName>
        <fullName evidence="1">Uncharacterized protein</fullName>
    </submittedName>
</protein>